<dbReference type="HOGENOM" id="CLU_570964_0_0_9"/>
<dbReference type="EMBL" id="AFPZ01000077">
    <property type="protein sequence ID" value="EGQ24029.1"/>
    <property type="molecule type" value="Genomic_DNA"/>
</dbReference>
<dbReference type="InterPro" id="IPR050436">
    <property type="entry name" value="IsdA"/>
</dbReference>
<feature type="chain" id="PRO_5003382102" evidence="6">
    <location>
        <begin position="31"/>
        <end position="478"/>
    </location>
</feature>
<dbReference type="CDD" id="cd06920">
    <property type="entry name" value="NEAT"/>
    <property type="match status" value="2"/>
</dbReference>
<protein>
    <submittedName>
        <fullName evidence="9">S-layer protein</fullName>
    </submittedName>
</protein>
<dbReference type="InterPro" id="IPR006635">
    <property type="entry name" value="NEAT_dom"/>
</dbReference>
<gene>
    <name evidence="9" type="ORF">HMPREF9372_2611</name>
</gene>
<dbReference type="PROSITE" id="PS51272">
    <property type="entry name" value="SLH"/>
    <property type="match status" value="2"/>
</dbReference>
<feature type="domain" description="NEAT" evidence="7">
    <location>
        <begin position="164"/>
        <end position="283"/>
    </location>
</feature>
<evidence type="ECO:0000256" key="1">
    <source>
        <dbReference type="ARBA" id="ARBA00004168"/>
    </source>
</evidence>
<dbReference type="InterPro" id="IPR001119">
    <property type="entry name" value="SLH_dom"/>
</dbReference>
<accession>F9DUY0</accession>
<proteinExistence type="predicted"/>
<evidence type="ECO:0000256" key="6">
    <source>
        <dbReference type="SAM" id="SignalP"/>
    </source>
</evidence>
<keyword evidence="5" id="KW-0572">Peptidoglycan-anchor</keyword>
<organism evidence="9 10">
    <name type="scientific">Sporosarcina newyorkensis 2681</name>
    <dbReference type="NCBI Taxonomy" id="1027292"/>
    <lineage>
        <taxon>Bacteria</taxon>
        <taxon>Bacillati</taxon>
        <taxon>Bacillota</taxon>
        <taxon>Bacilli</taxon>
        <taxon>Bacillales</taxon>
        <taxon>Caryophanaceae</taxon>
        <taxon>Sporosarcina</taxon>
    </lineage>
</organism>
<evidence type="ECO:0000256" key="4">
    <source>
        <dbReference type="ARBA" id="ARBA00022729"/>
    </source>
</evidence>
<evidence type="ECO:0000313" key="10">
    <source>
        <dbReference type="Proteomes" id="UP000005316"/>
    </source>
</evidence>
<dbReference type="Pfam" id="PF05031">
    <property type="entry name" value="NEAT"/>
    <property type="match status" value="2"/>
</dbReference>
<evidence type="ECO:0000259" key="7">
    <source>
        <dbReference type="PROSITE" id="PS50978"/>
    </source>
</evidence>
<dbReference type="Gene3D" id="2.60.40.1850">
    <property type="match status" value="2"/>
</dbReference>
<dbReference type="PANTHER" id="PTHR37824">
    <property type="entry name" value="IRON-REGULATED SURFACE DETERMINANT PROTEIN C"/>
    <property type="match status" value="1"/>
</dbReference>
<dbReference type="OrthoDB" id="2930890at2"/>
<dbReference type="PROSITE" id="PS50978">
    <property type="entry name" value="NEAT"/>
    <property type="match status" value="1"/>
</dbReference>
<keyword evidence="4 6" id="KW-0732">Signal</keyword>
<evidence type="ECO:0000259" key="8">
    <source>
        <dbReference type="PROSITE" id="PS51272"/>
    </source>
</evidence>
<dbReference type="Proteomes" id="UP000005316">
    <property type="component" value="Unassembled WGS sequence"/>
</dbReference>
<feature type="domain" description="SLH" evidence="8">
    <location>
        <begin position="290"/>
        <end position="351"/>
    </location>
</feature>
<dbReference type="Pfam" id="PF00395">
    <property type="entry name" value="SLH"/>
    <property type="match status" value="2"/>
</dbReference>
<dbReference type="RefSeq" id="WP_009499299.1">
    <property type="nucleotide sequence ID" value="NZ_GL982999.1"/>
</dbReference>
<dbReference type="SMART" id="SM00725">
    <property type="entry name" value="NEAT"/>
    <property type="match status" value="2"/>
</dbReference>
<feature type="domain" description="SLH" evidence="8">
    <location>
        <begin position="352"/>
        <end position="410"/>
    </location>
</feature>
<comment type="subcellular location">
    <subcellularLocation>
        <location evidence="1">Secreted</location>
        <location evidence="1">Cell wall</location>
        <topology evidence="1">Peptidoglycan-anchor</topology>
    </subcellularLocation>
</comment>
<sequence length="478" mass="51422">MTKKQSSRATKVVLASLLAASLSIPTAASANIGTSDKAATTIAATVATDQVIDFHVYKPGTNEPQPAISGHIVPQGKIVEKDGKTEAQLTILAKSAPMIAGLQTKQGETFVDATEVKNADGTITYSFPMVTDTVYPGKIHVVVAAANMDHWYDFDFKAQVAKEEAEAVKNVAVQVFKDGTSEESIMKNYMSPTASVKKVTNGNEVTVTFPKGHYIQEFKIDGKKIAIATEDKSTDERTYTFNVADLTKLVDAELHVIVDEAGVKYDSNHKVQIGLDGVKPSDKPVVNPTPSANPFKDIDKDGNKAAILALYEKGIVKGADQFNPRNNITRSQFALMVARALDLNSTQSAGFKDIANITDKERVGAINALAEAGIVKKGDKFNPNNTLTRQQGALMLYRAVNYAAGKEMSLGDTSLSYYADRALITDPETKKAFALLYAGDIMTGSKTADGKTVINPGSPLKRTQMAKILNGSLEFMEK</sequence>
<evidence type="ECO:0000256" key="2">
    <source>
        <dbReference type="ARBA" id="ARBA00022512"/>
    </source>
</evidence>
<dbReference type="STRING" id="759851.SAMN04244570_0217"/>
<dbReference type="InterPro" id="IPR037250">
    <property type="entry name" value="NEAT_dom_sf"/>
</dbReference>
<reference evidence="9" key="1">
    <citation type="submission" date="2011-04" db="EMBL/GenBank/DDBJ databases">
        <authorList>
            <person name="Muzny D."/>
            <person name="Qin X."/>
            <person name="Deng J."/>
            <person name="Jiang H."/>
            <person name="Liu Y."/>
            <person name="Qu J."/>
            <person name="Song X.-Z."/>
            <person name="Zhang L."/>
            <person name="Thornton R."/>
            <person name="Coyle M."/>
            <person name="Francisco L."/>
            <person name="Jackson L."/>
            <person name="Javaid M."/>
            <person name="Korchina V."/>
            <person name="Kovar C."/>
            <person name="Mata R."/>
            <person name="Mathew T."/>
            <person name="Ngo R."/>
            <person name="Nguyen L."/>
            <person name="Nguyen N."/>
            <person name="Okwuonu G."/>
            <person name="Ongeri F."/>
            <person name="Pham C."/>
            <person name="Simmons D."/>
            <person name="Wilczek-Boney K."/>
            <person name="Hale W."/>
            <person name="Jakkamsetti A."/>
            <person name="Pham P."/>
            <person name="Ruth R."/>
            <person name="San Lucas F."/>
            <person name="Warren J."/>
            <person name="Zhang J."/>
            <person name="Zhao Z."/>
            <person name="Zhou C."/>
            <person name="Zhu D."/>
            <person name="Lee S."/>
            <person name="Bess C."/>
            <person name="Blankenburg K."/>
            <person name="Forbes L."/>
            <person name="Fu Q."/>
            <person name="Gubbala S."/>
            <person name="Hirani K."/>
            <person name="Jayaseelan J.C."/>
            <person name="Lara F."/>
            <person name="Munidasa M."/>
            <person name="Palculict T."/>
            <person name="Patil S."/>
            <person name="Pu L.-L."/>
            <person name="Saada N."/>
            <person name="Tang L."/>
            <person name="Weissenberger G."/>
            <person name="Zhu Y."/>
            <person name="Hemphill L."/>
            <person name="Shang Y."/>
            <person name="Youmans B."/>
            <person name="Ayvaz T."/>
            <person name="Ross M."/>
            <person name="Santibanez J."/>
            <person name="Aqrawi P."/>
            <person name="Gross S."/>
            <person name="Joshi V."/>
            <person name="Fowler G."/>
            <person name="Nazareth L."/>
            <person name="Reid J."/>
            <person name="Worley K."/>
            <person name="Petrosino J."/>
            <person name="Highlander S."/>
            <person name="Gibbs R."/>
        </authorList>
    </citation>
    <scope>NUCLEOTIDE SEQUENCE [LARGE SCALE GENOMIC DNA]</scope>
    <source>
        <strain evidence="9">2681</strain>
    </source>
</reference>
<dbReference type="eggNOG" id="COG5386">
    <property type="taxonomic scope" value="Bacteria"/>
</dbReference>
<dbReference type="AlphaFoldDB" id="F9DUY0"/>
<evidence type="ECO:0000313" key="9">
    <source>
        <dbReference type="EMBL" id="EGQ24029.1"/>
    </source>
</evidence>
<feature type="signal peptide" evidence="6">
    <location>
        <begin position="1"/>
        <end position="30"/>
    </location>
</feature>
<comment type="caution">
    <text evidence="9">The sequence shown here is derived from an EMBL/GenBank/DDBJ whole genome shotgun (WGS) entry which is preliminary data.</text>
</comment>
<keyword evidence="2" id="KW-0134">Cell wall</keyword>
<dbReference type="SUPFAM" id="SSF158911">
    <property type="entry name" value="NEAT domain-like"/>
    <property type="match status" value="2"/>
</dbReference>
<keyword evidence="3" id="KW-0964">Secreted</keyword>
<dbReference type="PANTHER" id="PTHR37824:SF1">
    <property type="entry name" value="IRON-REGULATED SURFACE DETERMINANT PROTEIN C"/>
    <property type="match status" value="1"/>
</dbReference>
<evidence type="ECO:0000256" key="5">
    <source>
        <dbReference type="ARBA" id="ARBA00023088"/>
    </source>
</evidence>
<name>F9DUY0_9BACL</name>
<evidence type="ECO:0000256" key="3">
    <source>
        <dbReference type="ARBA" id="ARBA00022525"/>
    </source>
</evidence>